<feature type="domain" description="Flagellar basal body rod protein N-terminal" evidence="5">
    <location>
        <begin position="7"/>
        <end position="37"/>
    </location>
</feature>
<dbReference type="STRING" id="441119.SAMN04488047_11044"/>
<dbReference type="Proteomes" id="UP000199356">
    <property type="component" value="Unassembled WGS sequence"/>
</dbReference>
<dbReference type="AlphaFoldDB" id="A0A1I5S4T6"/>
<reference evidence="8 9" key="1">
    <citation type="submission" date="2016-10" db="EMBL/GenBank/DDBJ databases">
        <authorList>
            <person name="de Groot N.N."/>
        </authorList>
    </citation>
    <scope>NUCLEOTIDE SEQUENCE [LARGE SCALE GENOMIC DNA]</scope>
    <source>
        <strain evidence="8 9">DSM 19547</strain>
    </source>
</reference>
<dbReference type="Gene3D" id="2.60.98.20">
    <property type="entry name" value="Flagellar hook protein FlgE"/>
    <property type="match status" value="1"/>
</dbReference>
<evidence type="ECO:0000259" key="6">
    <source>
        <dbReference type="Pfam" id="PF06429"/>
    </source>
</evidence>
<keyword evidence="8" id="KW-0966">Cell projection</keyword>
<accession>A0A1I5S4T6</accession>
<evidence type="ECO:0000256" key="3">
    <source>
        <dbReference type="ARBA" id="ARBA00023143"/>
    </source>
</evidence>
<dbReference type="NCBIfam" id="TIGR03506">
    <property type="entry name" value="FlgEFG_subfam"/>
    <property type="match status" value="1"/>
</dbReference>
<dbReference type="InterPro" id="IPR037925">
    <property type="entry name" value="FlgE/F/G-like"/>
</dbReference>
<dbReference type="Pfam" id="PF06429">
    <property type="entry name" value="Flg_bbr_C"/>
    <property type="match status" value="1"/>
</dbReference>
<dbReference type="GO" id="GO:0009425">
    <property type="term" value="C:bacterial-type flagellum basal body"/>
    <property type="evidence" value="ECO:0007669"/>
    <property type="project" value="UniProtKB-SubCell"/>
</dbReference>
<dbReference type="PANTHER" id="PTHR30435">
    <property type="entry name" value="FLAGELLAR PROTEIN"/>
    <property type="match status" value="1"/>
</dbReference>
<keyword evidence="3 4" id="KW-0975">Bacterial flagellum</keyword>
<protein>
    <recommendedName>
        <fullName evidence="4">Flagellar hook protein FlgE</fullName>
    </recommendedName>
</protein>
<dbReference type="InterPro" id="IPR053967">
    <property type="entry name" value="LlgE_F_G-like_D1"/>
</dbReference>
<feature type="domain" description="Flagellar hook protein FlgE/F/G-like D1" evidence="7">
    <location>
        <begin position="84"/>
        <end position="131"/>
    </location>
</feature>
<comment type="subcellular location">
    <subcellularLocation>
        <location evidence="1 4">Bacterial flagellum basal body</location>
    </subcellularLocation>
</comment>
<keyword evidence="8" id="KW-0282">Flagellum</keyword>
<proteinExistence type="inferred from homology"/>
<organism evidence="8 9">
    <name type="scientific">Tranquillimonas alkanivorans</name>
    <dbReference type="NCBI Taxonomy" id="441119"/>
    <lineage>
        <taxon>Bacteria</taxon>
        <taxon>Pseudomonadati</taxon>
        <taxon>Pseudomonadota</taxon>
        <taxon>Alphaproteobacteria</taxon>
        <taxon>Rhodobacterales</taxon>
        <taxon>Roseobacteraceae</taxon>
        <taxon>Tranquillimonas</taxon>
    </lineage>
</organism>
<dbReference type="InterPro" id="IPR037058">
    <property type="entry name" value="Falgellar_hook_FlgE_sf"/>
</dbReference>
<name>A0A1I5S4T6_9RHOB</name>
<evidence type="ECO:0000313" key="8">
    <source>
        <dbReference type="EMBL" id="SFP65775.1"/>
    </source>
</evidence>
<feature type="domain" description="Flagellar basal-body/hook protein C-terminal" evidence="6">
    <location>
        <begin position="389"/>
        <end position="433"/>
    </location>
</feature>
<dbReference type="EMBL" id="FOXA01000010">
    <property type="protein sequence ID" value="SFP65775.1"/>
    <property type="molecule type" value="Genomic_DNA"/>
</dbReference>
<comment type="similarity">
    <text evidence="2 4">Belongs to the flagella basal body rod proteins family.</text>
</comment>
<dbReference type="PANTHER" id="PTHR30435:SF1">
    <property type="entry name" value="FLAGELLAR HOOK PROTEIN FLGE"/>
    <property type="match status" value="1"/>
</dbReference>
<evidence type="ECO:0000256" key="4">
    <source>
        <dbReference type="RuleBase" id="RU362116"/>
    </source>
</evidence>
<evidence type="ECO:0000259" key="7">
    <source>
        <dbReference type="Pfam" id="PF22692"/>
    </source>
</evidence>
<dbReference type="OrthoDB" id="8372879at2"/>
<dbReference type="SUPFAM" id="SSF117143">
    <property type="entry name" value="Flagellar hook protein flgE"/>
    <property type="match status" value="1"/>
</dbReference>
<keyword evidence="8" id="KW-0969">Cilium</keyword>
<sequence>MSITNAMQTGVSGLLATSTRVGKISDNIANANTDGYKRVFADLVTMSTTSGPGSAGPQGVRAVHGADLETAGTLRQTSRATDLAISGDGFFTVSKNPNDPVESNYMLTRAGSFYPDADGNLQNAAGFYLAGYRVGPDGALGQVDRSGFGDLSTVTLGGAELAGRPTTEISLKGNLPSQETGVATPGDPFVSSTEFYSPLGEAQRLQFSWQPGANDNQWQLTISDDAGVDYGSVQVDFHDSGDFAGSPSLYSNATGLAAAPAGFAFDPATGQATITVDNGAVPQEITVSLGAPDTIGGMTQFSGDYSPPEIIGDGSASGSLVRMEIDQSGTMYGIYDNGNRAALFSIPVAQVTNPNGLVAADGNAYFLSRESGAFRMVEAGQGSAGSIASGALESSNVEIAQELTDLIQTQRAYSSNAKIVTTMDEMLDETMRLKR</sequence>
<dbReference type="GO" id="GO:0005829">
    <property type="term" value="C:cytosol"/>
    <property type="evidence" value="ECO:0007669"/>
    <property type="project" value="TreeGrafter"/>
</dbReference>
<comment type="function">
    <text evidence="4">A flexible structure which links the flagellar filament to the drive apparatus in the basal body.</text>
</comment>
<evidence type="ECO:0000256" key="1">
    <source>
        <dbReference type="ARBA" id="ARBA00004117"/>
    </source>
</evidence>
<dbReference type="InterPro" id="IPR001444">
    <property type="entry name" value="Flag_bb_rod_N"/>
</dbReference>
<keyword evidence="9" id="KW-1185">Reference proteome</keyword>
<dbReference type="GO" id="GO:0071978">
    <property type="term" value="P:bacterial-type flagellum-dependent swarming motility"/>
    <property type="evidence" value="ECO:0007669"/>
    <property type="project" value="TreeGrafter"/>
</dbReference>
<gene>
    <name evidence="8" type="ORF">SAMN04488047_11044</name>
</gene>
<dbReference type="GO" id="GO:0009424">
    <property type="term" value="C:bacterial-type flagellum hook"/>
    <property type="evidence" value="ECO:0007669"/>
    <property type="project" value="TreeGrafter"/>
</dbReference>
<dbReference type="InterPro" id="IPR020013">
    <property type="entry name" value="Flagellar_FlgE/F/G"/>
</dbReference>
<dbReference type="RefSeq" id="WP_093422606.1">
    <property type="nucleotide sequence ID" value="NZ_FOXA01000010.1"/>
</dbReference>
<evidence type="ECO:0000256" key="2">
    <source>
        <dbReference type="ARBA" id="ARBA00009677"/>
    </source>
</evidence>
<dbReference type="Pfam" id="PF22692">
    <property type="entry name" value="LlgE_F_G_D1"/>
    <property type="match status" value="1"/>
</dbReference>
<evidence type="ECO:0000259" key="5">
    <source>
        <dbReference type="Pfam" id="PF00460"/>
    </source>
</evidence>
<dbReference type="Pfam" id="PF00460">
    <property type="entry name" value="Flg_bb_rod"/>
    <property type="match status" value="1"/>
</dbReference>
<evidence type="ECO:0000313" key="9">
    <source>
        <dbReference type="Proteomes" id="UP000199356"/>
    </source>
</evidence>
<dbReference type="InterPro" id="IPR010930">
    <property type="entry name" value="Flg_bb/hook_C_dom"/>
</dbReference>